<dbReference type="GO" id="GO:0030313">
    <property type="term" value="C:cell envelope"/>
    <property type="evidence" value="ECO:0007669"/>
    <property type="project" value="UniProtKB-SubCell"/>
</dbReference>
<dbReference type="EMBL" id="DYVX01000050">
    <property type="protein sequence ID" value="HJF91906.1"/>
    <property type="molecule type" value="Genomic_DNA"/>
</dbReference>
<dbReference type="SUPFAM" id="SSF52833">
    <property type="entry name" value="Thioredoxin-like"/>
    <property type="match status" value="1"/>
</dbReference>
<evidence type="ECO:0000313" key="6">
    <source>
        <dbReference type="EMBL" id="HJF91906.1"/>
    </source>
</evidence>
<dbReference type="PROSITE" id="PS51352">
    <property type="entry name" value="THIOREDOXIN_2"/>
    <property type="match status" value="1"/>
</dbReference>
<evidence type="ECO:0000256" key="1">
    <source>
        <dbReference type="ARBA" id="ARBA00004196"/>
    </source>
</evidence>
<dbReference type="Pfam" id="PF08534">
    <property type="entry name" value="Redoxin"/>
    <property type="match status" value="1"/>
</dbReference>
<dbReference type="AlphaFoldDB" id="A0A921HVZ4"/>
<reference evidence="6" key="2">
    <citation type="submission" date="2021-09" db="EMBL/GenBank/DDBJ databases">
        <authorList>
            <person name="Gilroy R."/>
        </authorList>
    </citation>
    <scope>NUCLEOTIDE SEQUENCE</scope>
    <source>
        <strain evidence="6">CHK55-1828</strain>
    </source>
</reference>
<evidence type="ECO:0000256" key="3">
    <source>
        <dbReference type="ARBA" id="ARBA00023157"/>
    </source>
</evidence>
<gene>
    <name evidence="6" type="ORF">K8W02_05920</name>
</gene>
<dbReference type="InterPro" id="IPR050553">
    <property type="entry name" value="Thioredoxin_ResA/DsbE_sf"/>
</dbReference>
<protein>
    <submittedName>
        <fullName evidence="6">TlpA family protein disulfide reductase</fullName>
    </submittedName>
</protein>
<dbReference type="PANTHER" id="PTHR42852">
    <property type="entry name" value="THIOL:DISULFIDE INTERCHANGE PROTEIN DSBE"/>
    <property type="match status" value="1"/>
</dbReference>
<dbReference type="CDD" id="cd02966">
    <property type="entry name" value="TlpA_like_family"/>
    <property type="match status" value="1"/>
</dbReference>
<organism evidence="6 7">
    <name type="scientific">Mediterranea massiliensis</name>
    <dbReference type="NCBI Taxonomy" id="1841865"/>
    <lineage>
        <taxon>Bacteria</taxon>
        <taxon>Pseudomonadati</taxon>
        <taxon>Bacteroidota</taxon>
        <taxon>Bacteroidia</taxon>
        <taxon>Bacteroidales</taxon>
        <taxon>Bacteroidaceae</taxon>
        <taxon>Mediterranea</taxon>
    </lineage>
</organism>
<evidence type="ECO:0000256" key="2">
    <source>
        <dbReference type="ARBA" id="ARBA00022748"/>
    </source>
</evidence>
<keyword evidence="3" id="KW-1015">Disulfide bond</keyword>
<dbReference type="RefSeq" id="WP_276827350.1">
    <property type="nucleotide sequence ID" value="NZ_DYVX01000050.1"/>
</dbReference>
<proteinExistence type="predicted"/>
<reference evidence="6" key="1">
    <citation type="journal article" date="2021" name="PeerJ">
        <title>Extensive microbial diversity within the chicken gut microbiome revealed by metagenomics and culture.</title>
        <authorList>
            <person name="Gilroy R."/>
            <person name="Ravi A."/>
            <person name="Getino M."/>
            <person name="Pursley I."/>
            <person name="Horton D.L."/>
            <person name="Alikhan N.F."/>
            <person name="Baker D."/>
            <person name="Gharbi K."/>
            <person name="Hall N."/>
            <person name="Watson M."/>
            <person name="Adriaenssens E.M."/>
            <person name="Foster-Nyarko E."/>
            <person name="Jarju S."/>
            <person name="Secka A."/>
            <person name="Antonio M."/>
            <person name="Oren A."/>
            <person name="Chaudhuri R.R."/>
            <person name="La Ragione R."/>
            <person name="Hildebrand F."/>
            <person name="Pallen M.J."/>
        </authorList>
    </citation>
    <scope>NUCLEOTIDE SEQUENCE</scope>
    <source>
        <strain evidence="6">CHK55-1828</strain>
    </source>
</reference>
<evidence type="ECO:0000256" key="4">
    <source>
        <dbReference type="ARBA" id="ARBA00023284"/>
    </source>
</evidence>
<dbReference type="Gene3D" id="3.40.30.10">
    <property type="entry name" value="Glutaredoxin"/>
    <property type="match status" value="1"/>
</dbReference>
<dbReference type="Proteomes" id="UP000717835">
    <property type="component" value="Unassembled WGS sequence"/>
</dbReference>
<comment type="caution">
    <text evidence="6">The sequence shown here is derived from an EMBL/GenBank/DDBJ whole genome shotgun (WGS) entry which is preliminary data.</text>
</comment>
<dbReference type="GO" id="GO:0016491">
    <property type="term" value="F:oxidoreductase activity"/>
    <property type="evidence" value="ECO:0007669"/>
    <property type="project" value="InterPro"/>
</dbReference>
<accession>A0A921HVZ4</accession>
<evidence type="ECO:0000259" key="5">
    <source>
        <dbReference type="PROSITE" id="PS51352"/>
    </source>
</evidence>
<keyword evidence="4" id="KW-0676">Redox-active center</keyword>
<dbReference type="InterPro" id="IPR036249">
    <property type="entry name" value="Thioredoxin-like_sf"/>
</dbReference>
<comment type="subcellular location">
    <subcellularLocation>
        <location evidence="1">Cell envelope</location>
    </subcellularLocation>
</comment>
<name>A0A921HVZ4_9BACT</name>
<sequence>MKKIVWVMLSLLCWLSGYAQLKVVEKPYFLGGETRLEVSRVSLYDDRTVIDVDYYAGAMGDAIRLSPSATLSAGGKQYALKKAEGISTTEDLEVAPNGKVSMQWTFEPLPLDIATFDFQENVDRGWKLNQIHLDGKKPEIVVPERLISHRPDYDRPLPAAEPAFGKFRITVRFLGKVSPGSIRYGLSEWGAQSFLPVTIEEKDGVCVIDDYLTHPGLKSFYVGRRKFSVFVVPGSEVTMTINYYAMQMAGTHLFGEEYKNVQKVWFEGDYDGLNTALANGPYSLDATDELDDIGILSVDKLKEKILAYYDRVERWLENDASFSEPVKRLLHLELQALTFSNVSSAKYIIGYAPRAKGQKRGNLTEGPGFRNEIMALDSLRSPAMMMTTRYSGIVSALSEAHDLAADHAWCKDMGSTALNEMARRYLGRMAPLPDTLLAKVDSLQTPAIREYVLTKHHEYAEALKKSAHGGDGYTIATLDASVRGDSLLPAIAARHKGRVVLIDFWATWCGPCRQAMKSMKPMKEELKGKDVDFVFVTDETSPQVLWKKMIADIHGEHYYLTNSQIADVLKKYQFTGIPAYLILDRKGRVVYQHQGFPGTEVMKQELEKALGTF</sequence>
<dbReference type="GO" id="GO:0017004">
    <property type="term" value="P:cytochrome complex assembly"/>
    <property type="evidence" value="ECO:0007669"/>
    <property type="project" value="UniProtKB-KW"/>
</dbReference>
<dbReference type="InterPro" id="IPR013740">
    <property type="entry name" value="Redoxin"/>
</dbReference>
<keyword evidence="2" id="KW-0201">Cytochrome c-type biogenesis</keyword>
<evidence type="ECO:0000313" key="7">
    <source>
        <dbReference type="Proteomes" id="UP000717835"/>
    </source>
</evidence>
<dbReference type="InterPro" id="IPR013766">
    <property type="entry name" value="Thioredoxin_domain"/>
</dbReference>
<dbReference type="PANTHER" id="PTHR42852:SF6">
    <property type="entry name" value="THIOL:DISULFIDE INTERCHANGE PROTEIN DSBE"/>
    <property type="match status" value="1"/>
</dbReference>
<feature type="domain" description="Thioredoxin" evidence="5">
    <location>
        <begin position="467"/>
        <end position="613"/>
    </location>
</feature>